<proteinExistence type="predicted"/>
<dbReference type="EMBL" id="JAHZIK010000115">
    <property type="protein sequence ID" value="MBW7453783.1"/>
    <property type="molecule type" value="Genomic_DNA"/>
</dbReference>
<comment type="caution">
    <text evidence="1">The sequence shown here is derived from an EMBL/GenBank/DDBJ whole genome shotgun (WGS) entry which is preliminary data.</text>
</comment>
<gene>
    <name evidence="1" type="ORF">K0U00_07000</name>
</gene>
<accession>A0ABS7BYR5</accession>
<name>A0ABS7BYR5_9BACL</name>
<dbReference type="RefSeq" id="WP_210046521.1">
    <property type="nucleotide sequence ID" value="NZ_JBHLVU010000030.1"/>
</dbReference>
<evidence type="ECO:0000313" key="1">
    <source>
        <dbReference type="EMBL" id="MBW7453783.1"/>
    </source>
</evidence>
<protein>
    <submittedName>
        <fullName evidence="1">Uncharacterized protein</fullName>
    </submittedName>
</protein>
<reference evidence="1 2" key="1">
    <citation type="submission" date="2021-07" db="EMBL/GenBank/DDBJ databases">
        <title>Paenibacillus radiodurans sp. nov., isolated from the southeastern edge of Tengger Desert.</title>
        <authorList>
            <person name="Zhang G."/>
        </authorList>
    </citation>
    <scope>NUCLEOTIDE SEQUENCE [LARGE SCALE GENOMIC DNA]</scope>
    <source>
        <strain evidence="1 2">CCM 7311</strain>
    </source>
</reference>
<evidence type="ECO:0000313" key="2">
    <source>
        <dbReference type="Proteomes" id="UP001519887"/>
    </source>
</evidence>
<dbReference type="Proteomes" id="UP001519887">
    <property type="component" value="Unassembled WGS sequence"/>
</dbReference>
<keyword evidence="2" id="KW-1185">Reference proteome</keyword>
<organism evidence="1 2">
    <name type="scientific">Paenibacillus sepulcri</name>
    <dbReference type="NCBI Taxonomy" id="359917"/>
    <lineage>
        <taxon>Bacteria</taxon>
        <taxon>Bacillati</taxon>
        <taxon>Bacillota</taxon>
        <taxon>Bacilli</taxon>
        <taxon>Bacillales</taxon>
        <taxon>Paenibacillaceae</taxon>
        <taxon>Paenibacillus</taxon>
    </lineage>
</organism>
<sequence length="52" mass="6186">MNNLYEYETRMNQIRDDVEKAAREAWKTSPQAPPGRLVLQLLRSLTLWLQKL</sequence>